<dbReference type="InterPro" id="IPR012336">
    <property type="entry name" value="Thioredoxin-like_fold"/>
</dbReference>
<sequence>MTMKKVLVVIILIVVISSIIYSLTREMFNRGTQSIASYTTTSTRCSINNNTFFVVYLSVPPTESLFLAISKNISRSILHDTNGAVNITFSLCIVRYNDLDDNVRSILVNRSVFPISGFYTTINLTNIETVKRLFNVFESYYIIKEELIPTIYIEYMRDLYIRYRGVIIPIYNVPKVLILAETLKPPKIYINETPVIGSLNSKYYMIIYEDVYCLACAYFYNETLPKLEELIRNNTFALILKTFIVHEGALPIHRNITALYIVTRNSTAVLETMKAMYSQLIKGIKPKPEEIAETIKDTTKININTEVINKIIEEGIIEARNYGIFATPGFIIWNRELGRGIVIVGNNRLEDVLNIIVEYLR</sequence>
<protein>
    <recommendedName>
        <fullName evidence="2">Thioredoxin-like fold domain-containing protein</fullName>
    </recommendedName>
</protein>
<dbReference type="Gene3D" id="3.40.30.10">
    <property type="entry name" value="Glutaredoxin"/>
    <property type="match status" value="1"/>
</dbReference>
<dbReference type="EMBL" id="DTFF01000040">
    <property type="protein sequence ID" value="HGI87608.1"/>
    <property type="molecule type" value="Genomic_DNA"/>
</dbReference>
<accession>A0A7C4FHK3</accession>
<name>A0A7C4FHK3_9CREN</name>
<organism evidence="3">
    <name type="scientific">Ignisphaera aggregans</name>
    <dbReference type="NCBI Taxonomy" id="334771"/>
    <lineage>
        <taxon>Archaea</taxon>
        <taxon>Thermoproteota</taxon>
        <taxon>Thermoprotei</taxon>
        <taxon>Desulfurococcales</taxon>
        <taxon>Desulfurococcaceae</taxon>
        <taxon>Ignisphaera</taxon>
    </lineage>
</organism>
<evidence type="ECO:0000313" key="3">
    <source>
        <dbReference type="EMBL" id="HGI87608.1"/>
    </source>
</evidence>
<dbReference type="SUPFAM" id="SSF52833">
    <property type="entry name" value="Thioredoxin-like"/>
    <property type="match status" value="1"/>
</dbReference>
<evidence type="ECO:0000256" key="1">
    <source>
        <dbReference type="ARBA" id="ARBA00007787"/>
    </source>
</evidence>
<evidence type="ECO:0000259" key="2">
    <source>
        <dbReference type="Pfam" id="PF13462"/>
    </source>
</evidence>
<feature type="domain" description="Thioredoxin-like fold" evidence="2">
    <location>
        <begin position="192"/>
        <end position="336"/>
    </location>
</feature>
<dbReference type="InterPro" id="IPR036249">
    <property type="entry name" value="Thioredoxin-like_sf"/>
</dbReference>
<dbReference type="Pfam" id="PF13462">
    <property type="entry name" value="Thioredoxin_4"/>
    <property type="match status" value="1"/>
</dbReference>
<dbReference type="AlphaFoldDB" id="A0A7C4FHK3"/>
<reference evidence="3" key="1">
    <citation type="journal article" date="2020" name="mSystems">
        <title>Genome- and Community-Level Interaction Insights into Carbon Utilization and Element Cycling Functions of Hydrothermarchaeota in Hydrothermal Sediment.</title>
        <authorList>
            <person name="Zhou Z."/>
            <person name="Liu Y."/>
            <person name="Xu W."/>
            <person name="Pan J."/>
            <person name="Luo Z.H."/>
            <person name="Li M."/>
        </authorList>
    </citation>
    <scope>NUCLEOTIDE SEQUENCE [LARGE SCALE GENOMIC DNA]</scope>
    <source>
        <strain evidence="3">SpSt-732</strain>
    </source>
</reference>
<proteinExistence type="inferred from homology"/>
<comment type="similarity">
    <text evidence="1">Belongs to the glutaredoxin family.</text>
</comment>
<comment type="caution">
    <text evidence="3">The sequence shown here is derived from an EMBL/GenBank/DDBJ whole genome shotgun (WGS) entry which is preliminary data.</text>
</comment>
<gene>
    <name evidence="3" type="ORF">ENV14_04355</name>
</gene>